<feature type="domain" description="Aminoacyl-tRNA synthetase class II (D/K/N)" evidence="6">
    <location>
        <begin position="4"/>
        <end position="88"/>
    </location>
</feature>
<keyword evidence="2" id="KW-0547">Nucleotide-binding</keyword>
<dbReference type="GO" id="GO:0006422">
    <property type="term" value="P:aspartyl-tRNA aminoacylation"/>
    <property type="evidence" value="ECO:0007669"/>
    <property type="project" value="TreeGrafter"/>
</dbReference>
<dbReference type="InterPro" id="IPR004364">
    <property type="entry name" value="Aa-tRNA-synt_II"/>
</dbReference>
<dbReference type="GO" id="GO:0005739">
    <property type="term" value="C:mitochondrion"/>
    <property type="evidence" value="ECO:0007669"/>
    <property type="project" value="TreeGrafter"/>
</dbReference>
<dbReference type="InParanoid" id="A0A2R2MKZ2"/>
<dbReference type="PANTHER" id="PTHR22594">
    <property type="entry name" value="ASPARTYL/LYSYL-TRNA SYNTHETASE"/>
    <property type="match status" value="1"/>
</dbReference>
<protein>
    <submittedName>
        <fullName evidence="8">Aspartate--tRNA ligase, mitochondrial-like</fullName>
    </submittedName>
</protein>
<gene>
    <name evidence="8" type="primary">LOC106152530</name>
</gene>
<evidence type="ECO:0000256" key="5">
    <source>
        <dbReference type="ARBA" id="ARBA00023146"/>
    </source>
</evidence>
<dbReference type="GO" id="GO:0004815">
    <property type="term" value="F:aspartate-tRNA ligase activity"/>
    <property type="evidence" value="ECO:0007669"/>
    <property type="project" value="TreeGrafter"/>
</dbReference>
<dbReference type="PRINTS" id="PR01042">
    <property type="entry name" value="TRNASYNTHASP"/>
</dbReference>
<dbReference type="InterPro" id="IPR045864">
    <property type="entry name" value="aa-tRNA-synth_II/BPL/LPL"/>
</dbReference>
<dbReference type="InterPro" id="IPR002312">
    <property type="entry name" value="Asp/Asn-tRNA-synth_IIb"/>
</dbReference>
<feature type="non-terminal residue" evidence="8">
    <location>
        <position position="1"/>
    </location>
</feature>
<dbReference type="PANTHER" id="PTHR22594:SF5">
    <property type="entry name" value="ASPARTATE--TRNA LIGASE, MITOCHONDRIAL"/>
    <property type="match status" value="1"/>
</dbReference>
<evidence type="ECO:0000313" key="7">
    <source>
        <dbReference type="Proteomes" id="UP000085678"/>
    </source>
</evidence>
<evidence type="ECO:0000256" key="1">
    <source>
        <dbReference type="ARBA" id="ARBA00022598"/>
    </source>
</evidence>
<keyword evidence="5" id="KW-0030">Aminoacyl-tRNA synthetase</keyword>
<name>A0A2R2MKZ2_LINAN</name>
<dbReference type="STRING" id="7574.A0A2R2MKZ2"/>
<dbReference type="KEGG" id="lak:106152530"/>
<organism evidence="7 8">
    <name type="scientific">Lingula anatina</name>
    <name type="common">Brachiopod</name>
    <name type="synonym">Lingula unguis</name>
    <dbReference type="NCBI Taxonomy" id="7574"/>
    <lineage>
        <taxon>Eukaryota</taxon>
        <taxon>Metazoa</taxon>
        <taxon>Spiralia</taxon>
        <taxon>Lophotrochozoa</taxon>
        <taxon>Brachiopoda</taxon>
        <taxon>Linguliformea</taxon>
        <taxon>Lingulata</taxon>
        <taxon>Lingulida</taxon>
        <taxon>Linguloidea</taxon>
        <taxon>Lingulidae</taxon>
        <taxon>Lingula</taxon>
    </lineage>
</organism>
<sequence>GLESAHHPFTAPQPGQEELLYTHPEKVQGQHYDLVLNGTEIGGGSIRIHNSQMQRYVLEEILKEDSSQLNHLLQALDSGCPPHGGIAL</sequence>
<keyword evidence="3" id="KW-0067">ATP-binding</keyword>
<dbReference type="RefSeq" id="XP_023930879.1">
    <property type="nucleotide sequence ID" value="XM_024075111.1"/>
</dbReference>
<evidence type="ECO:0000256" key="4">
    <source>
        <dbReference type="ARBA" id="ARBA00022917"/>
    </source>
</evidence>
<evidence type="ECO:0000256" key="3">
    <source>
        <dbReference type="ARBA" id="ARBA00022840"/>
    </source>
</evidence>
<proteinExistence type="predicted"/>
<dbReference type="GO" id="GO:0005524">
    <property type="term" value="F:ATP binding"/>
    <property type="evidence" value="ECO:0007669"/>
    <property type="project" value="UniProtKB-KW"/>
</dbReference>
<reference evidence="8" key="1">
    <citation type="submission" date="2025-08" db="UniProtKB">
        <authorList>
            <consortium name="RefSeq"/>
        </authorList>
    </citation>
    <scope>IDENTIFICATION</scope>
    <source>
        <tissue evidence="8">Gonads</tissue>
    </source>
</reference>
<evidence type="ECO:0000313" key="8">
    <source>
        <dbReference type="RefSeq" id="XP_023930879.1"/>
    </source>
</evidence>
<dbReference type="GeneID" id="106152530"/>
<dbReference type="OrthoDB" id="439710at2759"/>
<keyword evidence="1" id="KW-0436">Ligase</keyword>
<keyword evidence="7" id="KW-1185">Reference proteome</keyword>
<dbReference type="Gene3D" id="3.30.930.10">
    <property type="entry name" value="Bira Bifunctional Protein, Domain 2"/>
    <property type="match status" value="1"/>
</dbReference>
<dbReference type="SUPFAM" id="SSF55681">
    <property type="entry name" value="Class II aaRS and biotin synthetases"/>
    <property type="match status" value="1"/>
</dbReference>
<accession>A0A2R2MKZ2</accession>
<dbReference type="AlphaFoldDB" id="A0A2R2MKZ2"/>
<dbReference type="Proteomes" id="UP000085678">
    <property type="component" value="Unplaced"/>
</dbReference>
<evidence type="ECO:0000256" key="2">
    <source>
        <dbReference type="ARBA" id="ARBA00022741"/>
    </source>
</evidence>
<evidence type="ECO:0000259" key="6">
    <source>
        <dbReference type="Pfam" id="PF00152"/>
    </source>
</evidence>
<feature type="non-terminal residue" evidence="8">
    <location>
        <position position="88"/>
    </location>
</feature>
<dbReference type="Pfam" id="PF00152">
    <property type="entry name" value="tRNA-synt_2"/>
    <property type="match status" value="1"/>
</dbReference>
<keyword evidence="4" id="KW-0648">Protein biosynthesis</keyword>